<comment type="cofactor">
    <cofactor evidence="1 7">
        <name>heme</name>
        <dbReference type="ChEBI" id="CHEBI:30413"/>
    </cofactor>
</comment>
<dbReference type="PRINTS" id="PR00463">
    <property type="entry name" value="EP450I"/>
</dbReference>
<keyword evidence="5 7" id="KW-0408">Iron</keyword>
<dbReference type="Gene3D" id="1.10.630.10">
    <property type="entry name" value="Cytochrome P450"/>
    <property type="match status" value="1"/>
</dbReference>
<dbReference type="GO" id="GO:0004497">
    <property type="term" value="F:monooxygenase activity"/>
    <property type="evidence" value="ECO:0007669"/>
    <property type="project" value="UniProtKB-KW"/>
</dbReference>
<dbReference type="Proteomes" id="UP000799777">
    <property type="component" value="Unassembled WGS sequence"/>
</dbReference>
<protein>
    <submittedName>
        <fullName evidence="8">Cytochrome P450</fullName>
    </submittedName>
</protein>
<dbReference type="AlphaFoldDB" id="A0A9P4GVG1"/>
<evidence type="ECO:0000313" key="9">
    <source>
        <dbReference type="Proteomes" id="UP000799777"/>
    </source>
</evidence>
<dbReference type="PRINTS" id="PR00385">
    <property type="entry name" value="P450"/>
</dbReference>
<evidence type="ECO:0000256" key="5">
    <source>
        <dbReference type="ARBA" id="ARBA00023004"/>
    </source>
</evidence>
<feature type="binding site" description="axial binding residue" evidence="7">
    <location>
        <position position="296"/>
    </location>
    <ligand>
        <name>heme</name>
        <dbReference type="ChEBI" id="CHEBI:30413"/>
    </ligand>
    <ligandPart>
        <name>Fe</name>
        <dbReference type="ChEBI" id="CHEBI:18248"/>
    </ligandPart>
</feature>
<keyword evidence="4" id="KW-0560">Oxidoreductase</keyword>
<evidence type="ECO:0000256" key="3">
    <source>
        <dbReference type="ARBA" id="ARBA00022723"/>
    </source>
</evidence>
<comment type="similarity">
    <text evidence="2">Belongs to the cytochrome P450 family.</text>
</comment>
<accession>A0A9P4GVG1</accession>
<dbReference type="InterPro" id="IPR036396">
    <property type="entry name" value="Cyt_P450_sf"/>
</dbReference>
<dbReference type="Pfam" id="PF00067">
    <property type="entry name" value="p450"/>
    <property type="match status" value="1"/>
</dbReference>
<evidence type="ECO:0000256" key="4">
    <source>
        <dbReference type="ARBA" id="ARBA00023002"/>
    </source>
</evidence>
<dbReference type="EMBL" id="ML978577">
    <property type="protein sequence ID" value="KAF2022511.1"/>
    <property type="molecule type" value="Genomic_DNA"/>
</dbReference>
<dbReference type="GO" id="GO:0020037">
    <property type="term" value="F:heme binding"/>
    <property type="evidence" value="ECO:0007669"/>
    <property type="project" value="InterPro"/>
</dbReference>
<dbReference type="GO" id="GO:0016705">
    <property type="term" value="F:oxidoreductase activity, acting on paired donors, with incorporation or reduction of molecular oxygen"/>
    <property type="evidence" value="ECO:0007669"/>
    <property type="project" value="InterPro"/>
</dbReference>
<name>A0A9P4GVG1_9PLEO</name>
<keyword evidence="6" id="KW-0503">Monooxygenase</keyword>
<dbReference type="GO" id="GO:0005506">
    <property type="term" value="F:iron ion binding"/>
    <property type="evidence" value="ECO:0007669"/>
    <property type="project" value="InterPro"/>
</dbReference>
<keyword evidence="9" id="KW-1185">Reference proteome</keyword>
<evidence type="ECO:0000256" key="7">
    <source>
        <dbReference type="PIRSR" id="PIRSR602401-1"/>
    </source>
</evidence>
<organism evidence="8 9">
    <name type="scientific">Setomelanomma holmii</name>
    <dbReference type="NCBI Taxonomy" id="210430"/>
    <lineage>
        <taxon>Eukaryota</taxon>
        <taxon>Fungi</taxon>
        <taxon>Dikarya</taxon>
        <taxon>Ascomycota</taxon>
        <taxon>Pezizomycotina</taxon>
        <taxon>Dothideomycetes</taxon>
        <taxon>Pleosporomycetidae</taxon>
        <taxon>Pleosporales</taxon>
        <taxon>Pleosporineae</taxon>
        <taxon>Phaeosphaeriaceae</taxon>
        <taxon>Setomelanomma</taxon>
    </lineage>
</organism>
<comment type="caution">
    <text evidence="8">The sequence shown here is derived from an EMBL/GenBank/DDBJ whole genome shotgun (WGS) entry which is preliminary data.</text>
</comment>
<reference evidence="8" key="1">
    <citation type="journal article" date="2020" name="Stud. Mycol.">
        <title>101 Dothideomycetes genomes: a test case for predicting lifestyles and emergence of pathogens.</title>
        <authorList>
            <person name="Haridas S."/>
            <person name="Albert R."/>
            <person name="Binder M."/>
            <person name="Bloem J."/>
            <person name="Labutti K."/>
            <person name="Salamov A."/>
            <person name="Andreopoulos B."/>
            <person name="Baker S."/>
            <person name="Barry K."/>
            <person name="Bills G."/>
            <person name="Bluhm B."/>
            <person name="Cannon C."/>
            <person name="Castanera R."/>
            <person name="Culley D."/>
            <person name="Daum C."/>
            <person name="Ezra D."/>
            <person name="Gonzalez J."/>
            <person name="Henrissat B."/>
            <person name="Kuo A."/>
            <person name="Liang C."/>
            <person name="Lipzen A."/>
            <person name="Lutzoni F."/>
            <person name="Magnuson J."/>
            <person name="Mondo S."/>
            <person name="Nolan M."/>
            <person name="Ohm R."/>
            <person name="Pangilinan J."/>
            <person name="Park H.-J."/>
            <person name="Ramirez L."/>
            <person name="Alfaro M."/>
            <person name="Sun H."/>
            <person name="Tritt A."/>
            <person name="Yoshinaga Y."/>
            <person name="Zwiers L.-H."/>
            <person name="Turgeon B."/>
            <person name="Goodwin S."/>
            <person name="Spatafora J."/>
            <person name="Crous P."/>
            <person name="Grigoriev I."/>
        </authorList>
    </citation>
    <scope>NUCLEOTIDE SEQUENCE</scope>
    <source>
        <strain evidence="8">CBS 110217</strain>
    </source>
</reference>
<dbReference type="InterPro" id="IPR002401">
    <property type="entry name" value="Cyt_P450_E_grp-I"/>
</dbReference>
<dbReference type="SUPFAM" id="SSF48264">
    <property type="entry name" value="Cytochrome P450"/>
    <property type="match status" value="1"/>
</dbReference>
<keyword evidence="7" id="KW-0349">Heme</keyword>
<dbReference type="InterPro" id="IPR047146">
    <property type="entry name" value="Cyt_P450_E_CYP52_fungi"/>
</dbReference>
<evidence type="ECO:0000313" key="8">
    <source>
        <dbReference type="EMBL" id="KAF2022511.1"/>
    </source>
</evidence>
<keyword evidence="3 7" id="KW-0479">Metal-binding</keyword>
<dbReference type="InterPro" id="IPR001128">
    <property type="entry name" value="Cyt_P450"/>
</dbReference>
<gene>
    <name evidence="8" type="ORF">EK21DRAFT_83192</name>
</gene>
<feature type="non-terminal residue" evidence="8">
    <location>
        <position position="1"/>
    </location>
</feature>
<dbReference type="OrthoDB" id="1470350at2759"/>
<evidence type="ECO:0000256" key="1">
    <source>
        <dbReference type="ARBA" id="ARBA00001971"/>
    </source>
</evidence>
<evidence type="ECO:0000256" key="6">
    <source>
        <dbReference type="ARBA" id="ARBA00023033"/>
    </source>
</evidence>
<evidence type="ECO:0000256" key="2">
    <source>
        <dbReference type="ARBA" id="ARBA00010617"/>
    </source>
</evidence>
<sequence length="353" mass="39837">VFQTAVDDLIERLQEARGVVDLQPLFFRFTLDTTSAFLFGDSVRCLVAPEAAGEHSFATAFDTAQRWVTNRFRLLDLYWLVDGKEFRQACQDVHRFADELIDRSLSLERRARGNLERFCFLDAVANSTSDRNALRGQIINLLAGGRDTTSCLLSWTFFLLVRHVPVMEKLRAEIALTCIADSMLTRDTLKRMPYLQNVLTWAALRLYPSVPVNTRTATRTSVLPTGGGPDRKSPVLIPKGSAVSFSVYSMHRRPDLYGMDAELFRPERWTEDMPLLHDHVKSRWGYLPFQGGPRKCPGMDFAITEAGYVIVRLFQTFQTIALPPGEDVKLVGVEKQTTTLVLKIESGCKVLIG</sequence>
<proteinExistence type="inferred from homology"/>
<dbReference type="PANTHER" id="PTHR24287">
    <property type="entry name" value="P450, PUTATIVE (EUROFUNG)-RELATED"/>
    <property type="match status" value="1"/>
</dbReference>
<dbReference type="PANTHER" id="PTHR24287:SF18">
    <property type="entry name" value="CYTOCHROME P450 MONOOXYGENASE APDE-RELATED"/>
    <property type="match status" value="1"/>
</dbReference>